<dbReference type="Proteomes" id="UP001150538">
    <property type="component" value="Unassembled WGS sequence"/>
</dbReference>
<dbReference type="Gene3D" id="1.25.40.70">
    <property type="entry name" value="Phosphatidylinositol 3-kinase, accessory domain (PIK)"/>
    <property type="match status" value="1"/>
</dbReference>
<keyword evidence="5 7" id="KW-0067">ATP-binding</keyword>
<dbReference type="CDD" id="cd00896">
    <property type="entry name" value="PI3Kc_III"/>
    <property type="match status" value="1"/>
</dbReference>
<dbReference type="AlphaFoldDB" id="A0A9W8A3Q1"/>
<dbReference type="InterPro" id="IPR057756">
    <property type="entry name" value="PI3-kinase_type3/VPS34_cat"/>
</dbReference>
<dbReference type="GO" id="GO:0000045">
    <property type="term" value="P:autophagosome assembly"/>
    <property type="evidence" value="ECO:0007669"/>
    <property type="project" value="TreeGrafter"/>
</dbReference>
<dbReference type="InterPro" id="IPR008290">
    <property type="entry name" value="PI3K_Vps34"/>
</dbReference>
<dbReference type="Pfam" id="PF12853">
    <property type="entry name" value="NADH_u_ox_C"/>
    <property type="match status" value="1"/>
</dbReference>
<keyword evidence="14" id="KW-1185">Reference proteome</keyword>
<keyword evidence="3 7" id="KW-0547">Nucleotide-binding</keyword>
<proteinExistence type="inferred from homology"/>
<dbReference type="SUPFAM" id="SSF49562">
    <property type="entry name" value="C2 domain (Calcium/lipid-binding domain, CaLB)"/>
    <property type="match status" value="1"/>
</dbReference>
<dbReference type="SMART" id="SM00145">
    <property type="entry name" value="PI3Ka"/>
    <property type="match status" value="1"/>
</dbReference>
<dbReference type="SUPFAM" id="SSF48371">
    <property type="entry name" value="ARM repeat"/>
    <property type="match status" value="1"/>
</dbReference>
<evidence type="ECO:0000313" key="13">
    <source>
        <dbReference type="EMBL" id="KAJ1919486.1"/>
    </source>
</evidence>
<evidence type="ECO:0000256" key="6">
    <source>
        <dbReference type="ARBA" id="ARBA00023985"/>
    </source>
</evidence>
<feature type="domain" description="PIK helical" evidence="11">
    <location>
        <begin position="277"/>
        <end position="519"/>
    </location>
</feature>
<comment type="similarity">
    <text evidence="1">Belongs to the PI3/PI4-kinase family. Type III PI4K subfamily.</text>
</comment>
<dbReference type="OrthoDB" id="67688at2759"/>
<dbReference type="GO" id="GO:0005777">
    <property type="term" value="C:peroxisome"/>
    <property type="evidence" value="ECO:0007669"/>
    <property type="project" value="TreeGrafter"/>
</dbReference>
<dbReference type="EC" id="2.7.1.137" evidence="7"/>
<evidence type="ECO:0000259" key="10">
    <source>
        <dbReference type="PROSITE" id="PS50290"/>
    </source>
</evidence>
<dbReference type="GO" id="GO:0034271">
    <property type="term" value="C:phosphatidylinositol 3-kinase complex, class III, type I"/>
    <property type="evidence" value="ECO:0007669"/>
    <property type="project" value="TreeGrafter"/>
</dbReference>
<keyword evidence="9" id="KW-1133">Transmembrane helix</keyword>
<dbReference type="CDD" id="cd00870">
    <property type="entry name" value="PI3Ka_III"/>
    <property type="match status" value="1"/>
</dbReference>
<dbReference type="EMBL" id="JANBPU010000026">
    <property type="protein sequence ID" value="KAJ1919486.1"/>
    <property type="molecule type" value="Genomic_DNA"/>
</dbReference>
<name>A0A9W8A3Q1_9FUNG</name>
<dbReference type="GO" id="GO:0005524">
    <property type="term" value="F:ATP binding"/>
    <property type="evidence" value="ECO:0007669"/>
    <property type="project" value="UniProtKB-UniRule"/>
</dbReference>
<dbReference type="FunFam" id="3.30.1010.10:FF:000002">
    <property type="entry name" value="Phosphatidylinositol 3-kinase catalytic subunit type 3"/>
    <property type="match status" value="1"/>
</dbReference>
<dbReference type="InterPro" id="IPR001263">
    <property type="entry name" value="PI3K_accessory_dom"/>
</dbReference>
<evidence type="ECO:0000256" key="8">
    <source>
        <dbReference type="SAM" id="MobiDB-lite"/>
    </source>
</evidence>
<keyword evidence="4 7" id="KW-0418">Kinase</keyword>
<feature type="region of interest" description="Disordered" evidence="8">
    <location>
        <begin position="410"/>
        <end position="471"/>
    </location>
</feature>
<dbReference type="SMART" id="SM00146">
    <property type="entry name" value="PI3Kc"/>
    <property type="match status" value="1"/>
</dbReference>
<keyword evidence="9" id="KW-0812">Transmembrane</keyword>
<organism evidence="13 14">
    <name type="scientific">Mycoemilia scoparia</name>
    <dbReference type="NCBI Taxonomy" id="417184"/>
    <lineage>
        <taxon>Eukaryota</taxon>
        <taxon>Fungi</taxon>
        <taxon>Fungi incertae sedis</taxon>
        <taxon>Zoopagomycota</taxon>
        <taxon>Kickxellomycotina</taxon>
        <taxon>Kickxellomycetes</taxon>
        <taxon>Kickxellales</taxon>
        <taxon>Kickxellaceae</taxon>
        <taxon>Mycoemilia</taxon>
    </lineage>
</organism>
<dbReference type="Gene3D" id="1.10.1070.11">
    <property type="entry name" value="Phosphatidylinositol 3-/4-kinase, catalytic domain"/>
    <property type="match status" value="1"/>
</dbReference>
<evidence type="ECO:0000256" key="3">
    <source>
        <dbReference type="ARBA" id="ARBA00022741"/>
    </source>
</evidence>
<dbReference type="InterPro" id="IPR036940">
    <property type="entry name" value="PI3/4_kinase_cat_sf"/>
</dbReference>
<dbReference type="PROSITE" id="PS51547">
    <property type="entry name" value="C2_PI3K"/>
    <property type="match status" value="1"/>
</dbReference>
<dbReference type="PROSITE" id="PS00916">
    <property type="entry name" value="PI3_4_KINASE_2"/>
    <property type="match status" value="1"/>
</dbReference>
<dbReference type="PROSITE" id="PS00915">
    <property type="entry name" value="PI3_4_KINASE_1"/>
    <property type="match status" value="1"/>
</dbReference>
<evidence type="ECO:0000259" key="12">
    <source>
        <dbReference type="PROSITE" id="PS51547"/>
    </source>
</evidence>
<dbReference type="InterPro" id="IPR011009">
    <property type="entry name" value="Kinase-like_dom_sf"/>
</dbReference>
<dbReference type="InterPro" id="IPR016024">
    <property type="entry name" value="ARM-type_fold"/>
</dbReference>
<dbReference type="PROSITE" id="PS50290">
    <property type="entry name" value="PI3_4_KINASE_3"/>
    <property type="match status" value="1"/>
</dbReference>
<dbReference type="GO" id="GO:0000407">
    <property type="term" value="C:phagophore assembly site"/>
    <property type="evidence" value="ECO:0007669"/>
    <property type="project" value="TreeGrafter"/>
</dbReference>
<comment type="caution">
    <text evidence="13">The sequence shown here is derived from an EMBL/GenBank/DDBJ whole genome shotgun (WGS) entry which is preliminary data.</text>
</comment>
<dbReference type="InterPro" id="IPR000403">
    <property type="entry name" value="PI3/4_kinase_cat_dom"/>
</dbReference>
<dbReference type="Pfam" id="PF00792">
    <property type="entry name" value="PI3K_C2"/>
    <property type="match status" value="1"/>
</dbReference>
<dbReference type="PANTHER" id="PTHR10048:SF7">
    <property type="entry name" value="PHOSPHATIDYLINOSITOL 3-KINASE CATALYTIC SUBUNIT TYPE 3"/>
    <property type="match status" value="1"/>
</dbReference>
<dbReference type="GO" id="GO:0006897">
    <property type="term" value="P:endocytosis"/>
    <property type="evidence" value="ECO:0007669"/>
    <property type="project" value="TreeGrafter"/>
</dbReference>
<feature type="domain" description="C2 PI3K-type" evidence="12">
    <location>
        <begin position="48"/>
        <end position="225"/>
    </location>
</feature>
<evidence type="ECO:0000313" key="14">
    <source>
        <dbReference type="Proteomes" id="UP001150538"/>
    </source>
</evidence>
<evidence type="ECO:0000256" key="1">
    <source>
        <dbReference type="ARBA" id="ARBA00006209"/>
    </source>
</evidence>
<dbReference type="InterPro" id="IPR015433">
    <property type="entry name" value="PI3/4_kinase"/>
</dbReference>
<dbReference type="Pfam" id="PF10785">
    <property type="entry name" value="NADH-u_ox-rdase"/>
    <property type="match status" value="1"/>
</dbReference>
<evidence type="ECO:0000256" key="7">
    <source>
        <dbReference type="PIRNR" id="PIRNR000587"/>
    </source>
</evidence>
<dbReference type="InterPro" id="IPR024549">
    <property type="entry name" value="NADH-UbQ_OxRdtase_su21_C_fun"/>
</dbReference>
<feature type="compositionally biased region" description="Basic and acidic residues" evidence="8">
    <location>
        <begin position="455"/>
        <end position="470"/>
    </location>
</feature>
<evidence type="ECO:0000256" key="9">
    <source>
        <dbReference type="SAM" id="Phobius"/>
    </source>
</evidence>
<dbReference type="InterPro" id="IPR042236">
    <property type="entry name" value="PI3K_accessory_sf"/>
</dbReference>
<feature type="transmembrane region" description="Helical" evidence="9">
    <location>
        <begin position="879"/>
        <end position="897"/>
    </location>
</feature>
<dbReference type="GO" id="GO:0016303">
    <property type="term" value="F:1-phosphatidylinositol-3-kinase activity"/>
    <property type="evidence" value="ECO:0007669"/>
    <property type="project" value="UniProtKB-UniRule"/>
</dbReference>
<sequence>MPSSSHFFDFSYCLSKDLNRNVALRILDIEGYLGQKRDRDRRLDLFELYSDFTAHSDELEAETEESNLYDIEQHTTLQVSVQVTADQLPLCIPAFTGYRSASGDTGWNQLIELPVKYRDLPPTAQLTITVYELKVDQENVVVASCAKAFSGLNFGKDRIQIQSTSQRLQENHPTPLTKKYKRGDISKLSWLDKLAFDKVRSVEEEYSKSNQEIHISIELPTFDFPLAFSEKENEDKSIILSVHPRFCRIYDPEMYRENLVDAKHRRLMRGHNSGPLARELKPDAYTRDKLEAIIRRSHLYKLKDEQKDLVWKFRHYLSTKPKALTKFLACVDWSDPWESKQALALLDSWAKISIEDALALLGPAFAHPAIRSFAVQQLERASDQDLGLYLLQLVQALRFDALKSDRGGQHGRHAQLSQVDSAAGSAISGTLDSEEVAGPGSSRERRSRPQPIDRGSTDGRGVGDTHRDTGPSKLAQFLIDRSLKNECLGNYFHWYLMIECEDRVMGKMYGKVAFQYMQSMMEIPGGEERREMLRRQGELVALLSKISHKVKQSKDPRQMKIEKLRALLADPKNNLASFPPLRLPLDPEVRVVGIKAEKASIFKSKMQPLFIHFVQENGQEYPIIFKTGDDMRQDQLVVQIITLMDKLLRNDNLDLRLTPFRVLATGTDQGMSQFIPSHPLASILAENNSSIINYFRKISPSLESPFGVTPAVMDTYVRSCAGYCVITYLLGVGDRHLDNLLLSPQGCLFHVDFGFILGRDPKPFPPPMKLCKEMVEAMGGMDAPFYQRFKSHCFVAFDILRRHANLILNLFQLMIESNIPDIAIEPDGAIQFVEERFRLGLSDEEAMQYFQGLILESAQALFPQRFQPSNNAGPRLVKAMKHAGGLGLVAGFMFAYAQTSMRFWGWKENTREIKKYRVEYQQALSSGNSMEGDSSLPEHIQIVSAQYSTHAAINNSFIPWFNFANHPFHSQSTSVTADVENKQ</sequence>
<evidence type="ECO:0000256" key="2">
    <source>
        <dbReference type="ARBA" id="ARBA00022679"/>
    </source>
</evidence>
<dbReference type="InterPro" id="IPR019721">
    <property type="entry name" value="NADH-UbQ_OxRdtase_su21_N"/>
</dbReference>
<dbReference type="InterPro" id="IPR002420">
    <property type="entry name" value="PI3K-type_C2_dom"/>
</dbReference>
<dbReference type="Pfam" id="PF00454">
    <property type="entry name" value="PI3_PI4_kinase"/>
    <property type="match status" value="1"/>
</dbReference>
<accession>A0A9W8A3Q1</accession>
<dbReference type="PIRSF" id="PIRSF000587">
    <property type="entry name" value="PI3K_Vps34"/>
    <property type="match status" value="1"/>
</dbReference>
<dbReference type="SMART" id="SM00142">
    <property type="entry name" value="PI3K_C2"/>
    <property type="match status" value="1"/>
</dbReference>
<dbReference type="InterPro" id="IPR035892">
    <property type="entry name" value="C2_domain_sf"/>
</dbReference>
<feature type="domain" description="PI3K/PI4K catalytic" evidence="10">
    <location>
        <begin position="595"/>
        <end position="862"/>
    </location>
</feature>
<evidence type="ECO:0000256" key="5">
    <source>
        <dbReference type="ARBA" id="ARBA00022840"/>
    </source>
</evidence>
<dbReference type="PROSITE" id="PS51545">
    <property type="entry name" value="PIK_HELICAL"/>
    <property type="match status" value="1"/>
</dbReference>
<dbReference type="Gene3D" id="2.60.40.150">
    <property type="entry name" value="C2 domain"/>
    <property type="match status" value="1"/>
</dbReference>
<dbReference type="GO" id="GO:0034272">
    <property type="term" value="C:phosphatidylinositol 3-kinase complex, class III, type II"/>
    <property type="evidence" value="ECO:0007669"/>
    <property type="project" value="TreeGrafter"/>
</dbReference>
<reference evidence="13" key="1">
    <citation type="submission" date="2022-07" db="EMBL/GenBank/DDBJ databases">
        <title>Phylogenomic reconstructions and comparative analyses of Kickxellomycotina fungi.</title>
        <authorList>
            <person name="Reynolds N.K."/>
            <person name="Stajich J.E."/>
            <person name="Barry K."/>
            <person name="Grigoriev I.V."/>
            <person name="Crous P."/>
            <person name="Smith M.E."/>
        </authorList>
    </citation>
    <scope>NUCLEOTIDE SEQUENCE</scope>
    <source>
        <strain evidence="13">NBRC 100468</strain>
    </source>
</reference>
<dbReference type="Pfam" id="PF00613">
    <property type="entry name" value="PI3Ka"/>
    <property type="match status" value="1"/>
</dbReference>
<protein>
    <recommendedName>
        <fullName evidence="7">Phosphatidylinositol 3-kinase VPS34</fullName>
        <ecNumber evidence="7">2.7.1.137</ecNumber>
    </recommendedName>
</protein>
<dbReference type="FunFam" id="1.10.1070.11:FF:000002">
    <property type="entry name" value="Phosphatidylinositol 3-kinase catalytic subunit type 3"/>
    <property type="match status" value="1"/>
</dbReference>
<dbReference type="SUPFAM" id="SSF56112">
    <property type="entry name" value="Protein kinase-like (PK-like)"/>
    <property type="match status" value="1"/>
</dbReference>
<comment type="catalytic activity">
    <reaction evidence="6">
        <text>a 1,2-diacyl-sn-glycero-3-phospho-(1D-myo-inositol) + ATP = a 1,2-diacyl-sn-glycero-3-phospho-(1D-myo-inositol-3-phosphate) + ADP + H(+)</text>
        <dbReference type="Rhea" id="RHEA:12709"/>
        <dbReference type="ChEBI" id="CHEBI:15378"/>
        <dbReference type="ChEBI" id="CHEBI:30616"/>
        <dbReference type="ChEBI" id="CHEBI:57880"/>
        <dbReference type="ChEBI" id="CHEBI:58088"/>
        <dbReference type="ChEBI" id="CHEBI:456216"/>
        <dbReference type="EC" id="2.7.1.137"/>
    </reaction>
    <physiologicalReaction direction="left-to-right" evidence="6">
        <dbReference type="Rhea" id="RHEA:12710"/>
    </physiologicalReaction>
</comment>
<keyword evidence="2 7" id="KW-0808">Transferase</keyword>
<dbReference type="InterPro" id="IPR018936">
    <property type="entry name" value="PI3/4_kinase_CS"/>
</dbReference>
<dbReference type="GO" id="GO:0005768">
    <property type="term" value="C:endosome"/>
    <property type="evidence" value="ECO:0007669"/>
    <property type="project" value="TreeGrafter"/>
</dbReference>
<dbReference type="Gene3D" id="3.30.1010.10">
    <property type="entry name" value="Phosphatidylinositol 3-kinase Catalytic Subunit, Chain A, domain 4"/>
    <property type="match status" value="1"/>
</dbReference>
<dbReference type="PANTHER" id="PTHR10048">
    <property type="entry name" value="PHOSPHATIDYLINOSITOL KINASE"/>
    <property type="match status" value="1"/>
</dbReference>
<evidence type="ECO:0000256" key="4">
    <source>
        <dbReference type="ARBA" id="ARBA00022777"/>
    </source>
</evidence>
<dbReference type="GO" id="GO:0048015">
    <property type="term" value="P:phosphatidylinositol-mediated signaling"/>
    <property type="evidence" value="ECO:0007669"/>
    <property type="project" value="TreeGrafter"/>
</dbReference>
<evidence type="ECO:0000259" key="11">
    <source>
        <dbReference type="PROSITE" id="PS51545"/>
    </source>
</evidence>
<gene>
    <name evidence="13" type="primary">VPS34</name>
    <name evidence="13" type="ORF">H4219_001957</name>
</gene>
<keyword evidence="9" id="KW-0472">Membrane</keyword>